<comment type="caution">
    <text evidence="5">The sequence shown here is derived from an EMBL/GenBank/DDBJ whole genome shotgun (WGS) entry which is preliminary data.</text>
</comment>
<dbReference type="PANTHER" id="PTHR47966">
    <property type="entry name" value="BETA-SITE APP-CLEAVING ENZYME, ISOFORM A-RELATED"/>
    <property type="match status" value="1"/>
</dbReference>
<dbReference type="GO" id="GO:0004190">
    <property type="term" value="F:aspartic-type endopeptidase activity"/>
    <property type="evidence" value="ECO:0007669"/>
    <property type="project" value="InterPro"/>
</dbReference>
<keyword evidence="3" id="KW-0472">Membrane</keyword>
<protein>
    <recommendedName>
        <fullName evidence="4">Peptidase A1 domain-containing protein</fullName>
    </recommendedName>
</protein>
<dbReference type="CDD" id="cd05471">
    <property type="entry name" value="pepsin_like"/>
    <property type="match status" value="1"/>
</dbReference>
<dbReference type="Gene3D" id="2.40.70.10">
    <property type="entry name" value="Acid Proteases"/>
    <property type="match status" value="2"/>
</dbReference>
<feature type="transmembrane region" description="Helical" evidence="3">
    <location>
        <begin position="472"/>
        <end position="495"/>
    </location>
</feature>
<feature type="region of interest" description="Disordered" evidence="2">
    <location>
        <begin position="512"/>
        <end position="599"/>
    </location>
</feature>
<gene>
    <name evidence="5" type="ORF">EKO27_g5031</name>
</gene>
<sequence length="672" mass="71924">MTPRESQVSDSNTGTMLLANTDFGASVEALLFTWASASLVWGGSANMITRSSNDEDKPTAQVISPSEYFEGNDGPWSTFNLRVGTPEQDIRVIVSTASPESFVVLSEYGCSTSVLETVPDNCAVSRGNLYNPNESSSRNELGLFGINDNGVGLEANLGYSVRAEFGTEDLGLGLTGPSLENQTVAGIAAAEPFYLGLFGLNNQPVNFTSLGNFSSPSFLTTLKDNGLIPSLSWSYTAGAPYKAHYATGLKQVYGQLILSGYDTSRFVENSASFTMADDVTRDLVVVLQSVSYSGSTSMTLLSEPIDIFIDSTDPNLWLPEDVCDAFERAFGLTLDGTTGLYLVNETYHSTLLNSDAEVTFRLSDVRSGGDAVKIVLPYSAFDLTAEYPLVENKSYYFPLKRAANSTQYTLGRTFLQEAYLTADYERGVFNVSACSWAAGAEENVVTIPSKDSCPSINGCSSGSGNKSLSGGAIAGIVIGVVVAAILIVAVIVYCIRRERKKRSYTTHAPAPDMAVITGPVHNHHSSRRTGKYYSPDTVGTRTDAGGSEDNRNGNGESINGESGQQELDGQDTQVEQTTTSGEDESQVHQLHGEANGEPTPIYYELGGKEVAKTNPEAASELGSLPLPLKREEGEDRLDSPFVSTLGSVGWRDEGEDVSSDLVSPTTPVRHGF</sequence>
<feature type="compositionally biased region" description="Low complexity" evidence="2">
    <location>
        <begin position="552"/>
        <end position="563"/>
    </location>
</feature>
<evidence type="ECO:0000256" key="3">
    <source>
        <dbReference type="SAM" id="Phobius"/>
    </source>
</evidence>
<evidence type="ECO:0000256" key="1">
    <source>
        <dbReference type="ARBA" id="ARBA00007447"/>
    </source>
</evidence>
<evidence type="ECO:0000313" key="6">
    <source>
        <dbReference type="Proteomes" id="UP000286045"/>
    </source>
</evidence>
<evidence type="ECO:0000256" key="2">
    <source>
        <dbReference type="SAM" id="MobiDB-lite"/>
    </source>
</evidence>
<dbReference type="STRING" id="363999.A0A439D6N6"/>
<dbReference type="PANTHER" id="PTHR47966:SF51">
    <property type="entry name" value="BETA-SITE APP-CLEAVING ENZYME, ISOFORM A-RELATED"/>
    <property type="match status" value="1"/>
</dbReference>
<reference evidence="5 6" key="1">
    <citation type="submission" date="2018-12" db="EMBL/GenBank/DDBJ databases">
        <title>Draft genome sequence of Xylaria grammica IHI A82.</title>
        <authorList>
            <person name="Buettner E."/>
            <person name="Kellner H."/>
        </authorList>
    </citation>
    <scope>NUCLEOTIDE SEQUENCE [LARGE SCALE GENOMIC DNA]</scope>
    <source>
        <strain evidence="5 6">IHI A82</strain>
    </source>
</reference>
<dbReference type="PROSITE" id="PS51767">
    <property type="entry name" value="PEPTIDASE_A1"/>
    <property type="match status" value="1"/>
</dbReference>
<accession>A0A439D6N6</accession>
<organism evidence="5 6">
    <name type="scientific">Xylaria grammica</name>
    <dbReference type="NCBI Taxonomy" id="363999"/>
    <lineage>
        <taxon>Eukaryota</taxon>
        <taxon>Fungi</taxon>
        <taxon>Dikarya</taxon>
        <taxon>Ascomycota</taxon>
        <taxon>Pezizomycotina</taxon>
        <taxon>Sordariomycetes</taxon>
        <taxon>Xylariomycetidae</taxon>
        <taxon>Xylariales</taxon>
        <taxon>Xylariaceae</taxon>
        <taxon>Xylaria</taxon>
    </lineage>
</organism>
<dbReference type="CDD" id="cd12087">
    <property type="entry name" value="TM_EGFR-like"/>
    <property type="match status" value="1"/>
</dbReference>
<feature type="compositionally biased region" description="Polar residues" evidence="2">
    <location>
        <begin position="564"/>
        <end position="580"/>
    </location>
</feature>
<dbReference type="InterPro" id="IPR021109">
    <property type="entry name" value="Peptidase_aspartic_dom_sf"/>
</dbReference>
<keyword evidence="3" id="KW-0812">Transmembrane</keyword>
<evidence type="ECO:0000259" key="4">
    <source>
        <dbReference type="PROSITE" id="PS51767"/>
    </source>
</evidence>
<feature type="region of interest" description="Disordered" evidence="2">
    <location>
        <begin position="630"/>
        <end position="672"/>
    </location>
</feature>
<name>A0A439D6N6_9PEZI</name>
<keyword evidence="6" id="KW-1185">Reference proteome</keyword>
<dbReference type="SUPFAM" id="SSF50630">
    <property type="entry name" value="Acid proteases"/>
    <property type="match status" value="1"/>
</dbReference>
<dbReference type="Proteomes" id="UP000286045">
    <property type="component" value="Unassembled WGS sequence"/>
</dbReference>
<keyword evidence="3" id="KW-1133">Transmembrane helix</keyword>
<evidence type="ECO:0000313" key="5">
    <source>
        <dbReference type="EMBL" id="RWA10067.1"/>
    </source>
</evidence>
<dbReference type="InterPro" id="IPR033121">
    <property type="entry name" value="PEPTIDASE_A1"/>
</dbReference>
<dbReference type="GO" id="GO:0006508">
    <property type="term" value="P:proteolysis"/>
    <property type="evidence" value="ECO:0007669"/>
    <property type="project" value="InterPro"/>
</dbReference>
<dbReference type="EMBL" id="RYZI01000128">
    <property type="protein sequence ID" value="RWA10067.1"/>
    <property type="molecule type" value="Genomic_DNA"/>
</dbReference>
<dbReference type="GO" id="GO:0000324">
    <property type="term" value="C:fungal-type vacuole"/>
    <property type="evidence" value="ECO:0007669"/>
    <property type="project" value="TreeGrafter"/>
</dbReference>
<proteinExistence type="inferred from homology"/>
<comment type="similarity">
    <text evidence="1">Belongs to the peptidase A1 family.</text>
</comment>
<dbReference type="Pfam" id="PF00026">
    <property type="entry name" value="Asp"/>
    <property type="match status" value="1"/>
</dbReference>
<feature type="compositionally biased region" description="Basic residues" evidence="2">
    <location>
        <begin position="521"/>
        <end position="530"/>
    </location>
</feature>
<dbReference type="InterPro" id="IPR001461">
    <property type="entry name" value="Aspartic_peptidase_A1"/>
</dbReference>
<feature type="domain" description="Peptidase A1" evidence="4">
    <location>
        <begin position="77"/>
        <end position="432"/>
    </location>
</feature>
<dbReference type="InterPro" id="IPR034164">
    <property type="entry name" value="Pepsin-like_dom"/>
</dbReference>
<dbReference type="AlphaFoldDB" id="A0A439D6N6"/>